<evidence type="ECO:0000313" key="2">
    <source>
        <dbReference type="Proteomes" id="UP000035579"/>
    </source>
</evidence>
<dbReference type="AlphaFoldDB" id="A0AAC8THG2"/>
<evidence type="ECO:0000313" key="1">
    <source>
        <dbReference type="EMBL" id="AKJ06297.1"/>
    </source>
</evidence>
<organism evidence="1 2">
    <name type="scientific">Archangium gephyra</name>
    <dbReference type="NCBI Taxonomy" id="48"/>
    <lineage>
        <taxon>Bacteria</taxon>
        <taxon>Pseudomonadati</taxon>
        <taxon>Myxococcota</taxon>
        <taxon>Myxococcia</taxon>
        <taxon>Myxococcales</taxon>
        <taxon>Cystobacterineae</taxon>
        <taxon>Archangiaceae</taxon>
        <taxon>Archangium</taxon>
    </lineage>
</organism>
<proteinExistence type="predicted"/>
<reference evidence="1 2" key="1">
    <citation type="submission" date="2015-05" db="EMBL/GenBank/DDBJ databases">
        <title>Genome assembly of Archangium gephyra DSM 2261.</title>
        <authorList>
            <person name="Sharma G."/>
            <person name="Subramanian S."/>
        </authorList>
    </citation>
    <scope>NUCLEOTIDE SEQUENCE [LARGE SCALE GENOMIC DNA]</scope>
    <source>
        <strain evidence="1 2">DSM 2261</strain>
    </source>
</reference>
<dbReference type="KEGG" id="age:AA314_07923"/>
<name>A0AAC8THG2_9BACT</name>
<accession>A0AAC8THG2</accession>
<sequence length="78" mass="8561">MARLLGGDPRGLDFQDQSGMFPGAELAHAPRVVRVWGEGVKAQRAGAARHLQSALIRVELLEQSYSVNQEQLTPEVHL</sequence>
<dbReference type="Proteomes" id="UP000035579">
    <property type="component" value="Chromosome"/>
</dbReference>
<dbReference type="EMBL" id="CP011509">
    <property type="protein sequence ID" value="AKJ06297.1"/>
    <property type="molecule type" value="Genomic_DNA"/>
</dbReference>
<protein>
    <submittedName>
        <fullName evidence="1">Uncharacterized protein</fullName>
    </submittedName>
</protein>
<gene>
    <name evidence="1" type="ORF">AA314_07923</name>
</gene>